<protein>
    <recommendedName>
        <fullName evidence="4">DUF2946 domain-containing protein</fullName>
    </recommendedName>
</protein>
<dbReference type="AlphaFoldDB" id="A0A0S3PWE1"/>
<evidence type="ECO:0000313" key="3">
    <source>
        <dbReference type="Proteomes" id="UP000236884"/>
    </source>
</evidence>
<proteinExistence type="predicted"/>
<feature type="transmembrane region" description="Helical" evidence="1">
    <location>
        <begin position="12"/>
        <end position="34"/>
    </location>
</feature>
<accession>A0A0S3PWE1</accession>
<keyword evidence="1" id="KW-0812">Transmembrane</keyword>
<evidence type="ECO:0000256" key="1">
    <source>
        <dbReference type="SAM" id="Phobius"/>
    </source>
</evidence>
<keyword evidence="1" id="KW-0472">Membrane</keyword>
<gene>
    <name evidence="2" type="ORF">GJW-30_1_02783</name>
</gene>
<dbReference type="KEGG" id="vgo:GJW-30_1_02783"/>
<evidence type="ECO:0008006" key="4">
    <source>
        <dbReference type="Google" id="ProtNLM"/>
    </source>
</evidence>
<name>A0A0S3PWE1_9BRAD</name>
<dbReference type="Proteomes" id="UP000236884">
    <property type="component" value="Chromosome"/>
</dbReference>
<reference evidence="2 3" key="1">
    <citation type="submission" date="2015-08" db="EMBL/GenBank/DDBJ databases">
        <title>Investigation of the bacterial diversity of lava forest soil.</title>
        <authorList>
            <person name="Lee J.S."/>
        </authorList>
    </citation>
    <scope>NUCLEOTIDE SEQUENCE [LARGE SCALE GENOMIC DNA]</scope>
    <source>
        <strain evidence="2 3">GJW-30</strain>
    </source>
</reference>
<sequence length="119" mass="12465">MRIGAHRTLRVIGWVAAYALALHTILLSFALPMVHAGASGELQILCLSTDNGGDKSAPQSHDVHCPDCTAAIGGAPPPPPIIAHIERIAHSHAVSAVVAERQYAAAPYRPGQPRAPPFV</sequence>
<dbReference type="EMBL" id="AP014946">
    <property type="protein sequence ID" value="BAT60247.1"/>
    <property type="molecule type" value="Genomic_DNA"/>
</dbReference>
<keyword evidence="3" id="KW-1185">Reference proteome</keyword>
<keyword evidence="1" id="KW-1133">Transmembrane helix</keyword>
<organism evidence="2 3">
    <name type="scientific">Variibacter gotjawalensis</name>
    <dbReference type="NCBI Taxonomy" id="1333996"/>
    <lineage>
        <taxon>Bacteria</taxon>
        <taxon>Pseudomonadati</taxon>
        <taxon>Pseudomonadota</taxon>
        <taxon>Alphaproteobacteria</taxon>
        <taxon>Hyphomicrobiales</taxon>
        <taxon>Nitrobacteraceae</taxon>
        <taxon>Variibacter</taxon>
    </lineage>
</organism>
<evidence type="ECO:0000313" key="2">
    <source>
        <dbReference type="EMBL" id="BAT60247.1"/>
    </source>
</evidence>